<dbReference type="NCBIfam" id="TIGR01910">
    <property type="entry name" value="DapE-ArgE"/>
    <property type="match status" value="1"/>
</dbReference>
<dbReference type="RefSeq" id="WP_043063714.1">
    <property type="nucleotide sequence ID" value="NZ_BJOA01000189.1"/>
</dbReference>
<evidence type="ECO:0000256" key="6">
    <source>
        <dbReference type="ARBA" id="ARBA00022833"/>
    </source>
</evidence>
<evidence type="ECO:0000259" key="8">
    <source>
        <dbReference type="Pfam" id="PF07687"/>
    </source>
</evidence>
<dbReference type="GO" id="GO:0046872">
    <property type="term" value="F:metal ion binding"/>
    <property type="evidence" value="ECO:0007669"/>
    <property type="project" value="UniProtKB-KW"/>
</dbReference>
<dbReference type="OrthoDB" id="9792335at2"/>
<evidence type="ECO:0000256" key="4">
    <source>
        <dbReference type="ARBA" id="ARBA00022723"/>
    </source>
</evidence>
<dbReference type="GO" id="GO:0016787">
    <property type="term" value="F:hydrolase activity"/>
    <property type="evidence" value="ECO:0007669"/>
    <property type="project" value="UniProtKB-KW"/>
</dbReference>
<comment type="cofactor">
    <cofactor evidence="2">
        <name>Zn(2+)</name>
        <dbReference type="ChEBI" id="CHEBI:29105"/>
    </cofactor>
</comment>
<evidence type="ECO:0000313" key="12">
    <source>
        <dbReference type="Proteomes" id="UP000182836"/>
    </source>
</evidence>
<dbReference type="Pfam" id="PF01546">
    <property type="entry name" value="Peptidase_M20"/>
    <property type="match status" value="1"/>
</dbReference>
<dbReference type="InterPro" id="IPR010182">
    <property type="entry name" value="ArgE/DapE"/>
</dbReference>
<dbReference type="SUPFAM" id="SSF55031">
    <property type="entry name" value="Bacterial exopeptidase dimerisation domain"/>
    <property type="match status" value="1"/>
</dbReference>
<evidence type="ECO:0000313" key="11">
    <source>
        <dbReference type="Proteomes" id="UP000037269"/>
    </source>
</evidence>
<dbReference type="GeneID" id="42307188"/>
<evidence type="ECO:0000256" key="1">
    <source>
        <dbReference type="ARBA" id="ARBA00001941"/>
    </source>
</evidence>
<dbReference type="EMBL" id="LGUG01000004">
    <property type="protein sequence ID" value="KON97194.1"/>
    <property type="molecule type" value="Genomic_DNA"/>
</dbReference>
<protein>
    <submittedName>
        <fullName evidence="10">Acetylornithine deacetylase</fullName>
    </submittedName>
</protein>
<evidence type="ECO:0000256" key="2">
    <source>
        <dbReference type="ARBA" id="ARBA00001947"/>
    </source>
</evidence>
<keyword evidence="11" id="KW-1185">Reference proteome</keyword>
<dbReference type="Proteomes" id="UP000037269">
    <property type="component" value="Unassembled WGS sequence"/>
</dbReference>
<comment type="cofactor">
    <cofactor evidence="1">
        <name>Co(2+)</name>
        <dbReference type="ChEBI" id="CHEBI:48828"/>
    </cofactor>
</comment>
<feature type="domain" description="Peptidase M20 dimerisation" evidence="8">
    <location>
        <begin position="175"/>
        <end position="281"/>
    </location>
</feature>
<name>A0A0M0H528_ANEMI</name>
<dbReference type="PANTHER" id="PTHR43808">
    <property type="entry name" value="ACETYLORNITHINE DEACETYLASE"/>
    <property type="match status" value="1"/>
</dbReference>
<evidence type="ECO:0000256" key="5">
    <source>
        <dbReference type="ARBA" id="ARBA00022801"/>
    </source>
</evidence>
<dbReference type="Proteomes" id="UP000182836">
    <property type="component" value="Unassembled WGS sequence"/>
</dbReference>
<dbReference type="PANTHER" id="PTHR43808:SF25">
    <property type="entry name" value="PEPTIDASE M20 DIMERISATION DOMAIN-CONTAINING PROTEIN"/>
    <property type="match status" value="1"/>
</dbReference>
<evidence type="ECO:0000313" key="9">
    <source>
        <dbReference type="EMBL" id="KON97194.1"/>
    </source>
</evidence>
<keyword evidence="6" id="KW-0862">Zinc</keyword>
<dbReference type="EMBL" id="FNED01000043">
    <property type="protein sequence ID" value="SDK20204.1"/>
    <property type="molecule type" value="Genomic_DNA"/>
</dbReference>
<dbReference type="STRING" id="47500.AF333_18720"/>
<keyword evidence="4" id="KW-0479">Metal-binding</keyword>
<dbReference type="SUPFAM" id="SSF53187">
    <property type="entry name" value="Zn-dependent exopeptidases"/>
    <property type="match status" value="1"/>
</dbReference>
<dbReference type="InterPro" id="IPR002933">
    <property type="entry name" value="Peptidase_M20"/>
</dbReference>
<dbReference type="Gene3D" id="3.30.70.360">
    <property type="match status" value="1"/>
</dbReference>
<sequence>MSPFNHSEMLHLLREMIRIPSINPNLAPEQDNNEMQIATYVRDWLIHHQIKARIEEVVPGRPNVYAEIGEGDGPVLCLCAHLDTVGVEEMTIPPFEPKVEGNRVYGRGSCDMKGGLAAVLSTAAALAKHWNFKGKVILALVCDEEYVSIGADDFVQKHQADACILTEPSDLNMVVAHKGFLWGKVVTQGKSAHGSRWDIGESAISKMGSILVGLNELEQTTLRNRTENLVGPASMHVSLIQGGTGVSTYASECTIHIERRTLPSEDIENVKREIEEVVYKGCHDAKIDWYFSRPSFYCEPNEKIAKSVEQAFQNVMNRDVQRVGWGVWTDAAIFQQAGIPTVNIGPTGFGLHEPVEWVDFDSVIKTAEILFQSAQSFFREKDCI</sequence>
<organism evidence="9 11">
    <name type="scientific">Aneurinibacillus migulanus</name>
    <name type="common">Bacillus migulanus</name>
    <dbReference type="NCBI Taxonomy" id="47500"/>
    <lineage>
        <taxon>Bacteria</taxon>
        <taxon>Bacillati</taxon>
        <taxon>Bacillota</taxon>
        <taxon>Bacilli</taxon>
        <taxon>Bacillales</taxon>
        <taxon>Paenibacillaceae</taxon>
        <taxon>Aneurinibacillus group</taxon>
        <taxon>Aneurinibacillus</taxon>
    </lineage>
</organism>
<dbReference type="PATRIC" id="fig|47500.12.peg.68"/>
<reference evidence="10 12" key="2">
    <citation type="submission" date="2016-10" db="EMBL/GenBank/DDBJ databases">
        <authorList>
            <person name="de Groot N.N."/>
        </authorList>
    </citation>
    <scope>NUCLEOTIDE SEQUENCE [LARGE SCALE GENOMIC DNA]</scope>
    <source>
        <strain evidence="10 12">DSM 2895</strain>
    </source>
</reference>
<dbReference type="InterPro" id="IPR050072">
    <property type="entry name" value="Peptidase_M20A"/>
</dbReference>
<dbReference type="InterPro" id="IPR011650">
    <property type="entry name" value="Peptidase_M20_dimer"/>
</dbReference>
<dbReference type="Gene3D" id="3.40.630.10">
    <property type="entry name" value="Zn peptidases"/>
    <property type="match status" value="2"/>
</dbReference>
<keyword evidence="5" id="KW-0378">Hydrolase</keyword>
<evidence type="ECO:0000313" key="10">
    <source>
        <dbReference type="EMBL" id="SDK20204.1"/>
    </source>
</evidence>
<evidence type="ECO:0000256" key="3">
    <source>
        <dbReference type="ARBA" id="ARBA00006247"/>
    </source>
</evidence>
<dbReference type="InterPro" id="IPR036264">
    <property type="entry name" value="Bact_exopeptidase_dim_dom"/>
</dbReference>
<dbReference type="AlphaFoldDB" id="A0A0M0H528"/>
<comment type="similarity">
    <text evidence="3">Belongs to the peptidase M20A family.</text>
</comment>
<accession>A0A0M0H528</accession>
<reference evidence="9 11" key="1">
    <citation type="submission" date="2015-07" db="EMBL/GenBank/DDBJ databases">
        <title>Fjat-14205 dsm 2895.</title>
        <authorList>
            <person name="Liu B."/>
            <person name="Wang J."/>
            <person name="Zhu Y."/>
            <person name="Liu G."/>
            <person name="Chen Q."/>
            <person name="Chen Z."/>
            <person name="Lan J."/>
            <person name="Che J."/>
            <person name="Ge C."/>
            <person name="Shi H."/>
            <person name="Pan Z."/>
            <person name="Liu X."/>
        </authorList>
    </citation>
    <scope>NUCLEOTIDE SEQUENCE [LARGE SCALE GENOMIC DNA]</scope>
    <source>
        <strain evidence="9 11">DSM 2895</strain>
    </source>
</reference>
<evidence type="ECO:0000256" key="7">
    <source>
        <dbReference type="ARBA" id="ARBA00023285"/>
    </source>
</evidence>
<dbReference type="Pfam" id="PF07687">
    <property type="entry name" value="M20_dimer"/>
    <property type="match status" value="1"/>
</dbReference>
<proteinExistence type="inferred from homology"/>
<keyword evidence="7" id="KW-0170">Cobalt</keyword>
<gene>
    <name evidence="9" type="ORF">AF333_18720</name>
    <name evidence="10" type="ORF">SAMN04487909_14321</name>
</gene>